<dbReference type="InterPro" id="IPR006571">
    <property type="entry name" value="TLDc_dom"/>
</dbReference>
<dbReference type="CDD" id="cd00882">
    <property type="entry name" value="Ras_like_GTPase"/>
    <property type="match status" value="1"/>
</dbReference>
<evidence type="ECO:0000313" key="4">
    <source>
        <dbReference type="EMBL" id="EKC32692.1"/>
    </source>
</evidence>
<reference evidence="4" key="1">
    <citation type="journal article" date="2012" name="Nature">
        <title>The oyster genome reveals stress adaptation and complexity of shell formation.</title>
        <authorList>
            <person name="Zhang G."/>
            <person name="Fang X."/>
            <person name="Guo X."/>
            <person name="Li L."/>
            <person name="Luo R."/>
            <person name="Xu F."/>
            <person name="Yang P."/>
            <person name="Zhang L."/>
            <person name="Wang X."/>
            <person name="Qi H."/>
            <person name="Xiong Z."/>
            <person name="Que H."/>
            <person name="Xie Y."/>
            <person name="Holland P.W."/>
            <person name="Paps J."/>
            <person name="Zhu Y."/>
            <person name="Wu F."/>
            <person name="Chen Y."/>
            <person name="Wang J."/>
            <person name="Peng C."/>
            <person name="Meng J."/>
            <person name="Yang L."/>
            <person name="Liu J."/>
            <person name="Wen B."/>
            <person name="Zhang N."/>
            <person name="Huang Z."/>
            <person name="Zhu Q."/>
            <person name="Feng Y."/>
            <person name="Mount A."/>
            <person name="Hedgecock D."/>
            <person name="Xu Z."/>
            <person name="Liu Y."/>
            <person name="Domazet-Loso T."/>
            <person name="Du Y."/>
            <person name="Sun X."/>
            <person name="Zhang S."/>
            <person name="Liu B."/>
            <person name="Cheng P."/>
            <person name="Jiang X."/>
            <person name="Li J."/>
            <person name="Fan D."/>
            <person name="Wang W."/>
            <person name="Fu W."/>
            <person name="Wang T."/>
            <person name="Wang B."/>
            <person name="Zhang J."/>
            <person name="Peng Z."/>
            <person name="Li Y."/>
            <person name="Li N."/>
            <person name="Wang J."/>
            <person name="Chen M."/>
            <person name="He Y."/>
            <person name="Tan F."/>
            <person name="Song X."/>
            <person name="Zheng Q."/>
            <person name="Huang R."/>
            <person name="Yang H."/>
            <person name="Du X."/>
            <person name="Chen L."/>
            <person name="Yang M."/>
            <person name="Gaffney P.M."/>
            <person name="Wang S."/>
            <person name="Luo L."/>
            <person name="She Z."/>
            <person name="Ming Y."/>
            <person name="Huang W."/>
            <person name="Zhang S."/>
            <person name="Huang B."/>
            <person name="Zhang Y."/>
            <person name="Qu T."/>
            <person name="Ni P."/>
            <person name="Miao G."/>
            <person name="Wang J."/>
            <person name="Wang Q."/>
            <person name="Steinberg C.E."/>
            <person name="Wang H."/>
            <person name="Li N."/>
            <person name="Qian L."/>
            <person name="Zhang G."/>
            <person name="Li Y."/>
            <person name="Yang H."/>
            <person name="Liu X."/>
            <person name="Wang J."/>
            <person name="Yin Y."/>
            <person name="Wang J."/>
        </authorList>
    </citation>
    <scope>NUCLEOTIDE SEQUENCE [LARGE SCALE GENOMIC DNA]</scope>
    <source>
        <strain evidence="4">05x7-T-G4-1.051#20</strain>
    </source>
</reference>
<organism evidence="4">
    <name type="scientific">Magallana gigas</name>
    <name type="common">Pacific oyster</name>
    <name type="synonym">Crassostrea gigas</name>
    <dbReference type="NCBI Taxonomy" id="29159"/>
    <lineage>
        <taxon>Eukaryota</taxon>
        <taxon>Metazoa</taxon>
        <taxon>Spiralia</taxon>
        <taxon>Lophotrochozoa</taxon>
        <taxon>Mollusca</taxon>
        <taxon>Bivalvia</taxon>
        <taxon>Autobranchia</taxon>
        <taxon>Pteriomorphia</taxon>
        <taxon>Ostreida</taxon>
        <taxon>Ostreoidea</taxon>
        <taxon>Ostreidae</taxon>
        <taxon>Magallana</taxon>
    </lineage>
</organism>
<feature type="domain" description="TLDc" evidence="3">
    <location>
        <begin position="2"/>
        <end position="128"/>
    </location>
</feature>
<gene>
    <name evidence="4" type="ORF">CGI_10024069</name>
</gene>
<dbReference type="GO" id="GO:0005525">
    <property type="term" value="F:GTP binding"/>
    <property type="evidence" value="ECO:0007669"/>
    <property type="project" value="InterPro"/>
</dbReference>
<sequence length="418" mass="47050">MTITVLCNPSDTVYGGFTSESWTSAGAYVPDPKAFLFQLKFNGKSSYKQFAIKPEKIAYAVYCHSKYGPTFGDGYDLYTFSGNLTACNGEFKFEKGCSLDNTYNMKGTDYSAFANGNLQVKEMEVYQVDGEYIFHSTTLSLFGMFQLMHELKEEIENYKPLEQLKIQQTKILLIGQIGAGKSSFFNTINSIFRGYVTSQACSGTAEHSLTTQYRSYQVRNGPSRKPLNFRLCDTRGLEEGQGIEAQDVCYILDGHTPDKYVFNPSLPLSSDIPGFIKAPKLKDRIHCVAFVLDASSVDIMSEHMLEKIKKLQTAMNQRGLPQVVLLTKIDKICASLQDDVGLTYYIPTVQEHVDKVAEMIGLPKSHVIPVKNYESERELNDNINILNLLAMQQILHFADDYLYNYLDDLDNEQIGTAD</sequence>
<dbReference type="Gene3D" id="3.40.50.300">
    <property type="entry name" value="P-loop containing nucleotide triphosphate hydrolases"/>
    <property type="match status" value="1"/>
</dbReference>
<feature type="domain" description="G" evidence="2">
    <location>
        <begin position="170"/>
        <end position="293"/>
    </location>
</feature>
<protein>
    <submittedName>
        <fullName evidence="4">Interferon-induced protein 44-like protein</fullName>
    </submittedName>
</protein>
<dbReference type="SUPFAM" id="SSF52540">
    <property type="entry name" value="P-loop containing nucleoside triphosphate hydrolases"/>
    <property type="match status" value="1"/>
</dbReference>
<dbReference type="Pfam" id="PF01926">
    <property type="entry name" value="MMR_HSR1"/>
    <property type="match status" value="1"/>
</dbReference>
<dbReference type="AlphaFoldDB" id="K1Q7G6"/>
<dbReference type="InParanoid" id="K1Q7G6"/>
<comment type="similarity">
    <text evidence="1">Belongs to the IFI44 family.</text>
</comment>
<dbReference type="HOGENOM" id="CLU_049888_3_1_1"/>
<name>K1Q7G6_MAGGI</name>
<accession>K1Q7G6</accession>
<dbReference type="PANTHER" id="PTHR14241:SF32">
    <property type="entry name" value="VWFA DOMAIN-CONTAINING PROTEIN-RELATED"/>
    <property type="match status" value="1"/>
</dbReference>
<dbReference type="InterPro" id="IPR027417">
    <property type="entry name" value="P-loop_NTPase"/>
</dbReference>
<evidence type="ECO:0000256" key="1">
    <source>
        <dbReference type="ARBA" id="ARBA00009243"/>
    </source>
</evidence>
<dbReference type="Pfam" id="PF07534">
    <property type="entry name" value="TLD"/>
    <property type="match status" value="1"/>
</dbReference>
<dbReference type="EMBL" id="JH816167">
    <property type="protein sequence ID" value="EKC32692.1"/>
    <property type="molecule type" value="Genomic_DNA"/>
</dbReference>
<proteinExistence type="inferred from homology"/>
<dbReference type="PANTHER" id="PTHR14241">
    <property type="entry name" value="INTERFERON-INDUCED PROTEIN 44"/>
    <property type="match status" value="1"/>
</dbReference>
<evidence type="ECO:0000259" key="3">
    <source>
        <dbReference type="Pfam" id="PF07534"/>
    </source>
</evidence>
<evidence type="ECO:0000259" key="2">
    <source>
        <dbReference type="Pfam" id="PF01926"/>
    </source>
</evidence>
<dbReference type="InterPro" id="IPR006073">
    <property type="entry name" value="GTP-bd"/>
</dbReference>